<dbReference type="EMBL" id="CP066831">
    <property type="protein sequence ID" value="QQM42815.1"/>
    <property type="molecule type" value="Genomic_DNA"/>
</dbReference>
<dbReference type="AlphaFoldDB" id="A0A7T7KY11"/>
<protein>
    <submittedName>
        <fullName evidence="2">Uncharacterized protein</fullName>
    </submittedName>
</protein>
<evidence type="ECO:0000256" key="1">
    <source>
        <dbReference type="SAM" id="MobiDB-lite"/>
    </source>
</evidence>
<organism evidence="2 3">
    <name type="scientific">Streptomyces liliifuscus</name>
    <dbReference type="NCBI Taxonomy" id="2797636"/>
    <lineage>
        <taxon>Bacteria</taxon>
        <taxon>Bacillati</taxon>
        <taxon>Actinomycetota</taxon>
        <taxon>Actinomycetes</taxon>
        <taxon>Kitasatosporales</taxon>
        <taxon>Streptomycetaceae</taxon>
        <taxon>Streptomyces</taxon>
    </lineage>
</organism>
<gene>
    <name evidence="2" type="ORF">JEQ17_27595</name>
</gene>
<proteinExistence type="predicted"/>
<dbReference type="Proteomes" id="UP000595636">
    <property type="component" value="Chromosome"/>
</dbReference>
<feature type="region of interest" description="Disordered" evidence="1">
    <location>
        <begin position="237"/>
        <end position="262"/>
    </location>
</feature>
<sequence length="262" mass="28297">MLQPDLTPEQAQERLETARTEAAEAAALIEELAERVREGEDVTAEQLGAQRQLADLASLRVTAAERKLADAVKADRHARCTKAVEDARSLLDADDTAPIVDAVVTIREGVARLVDEVNARNARIDSAGSKLEALNGELSKAAGTLDDPGAWPLFDRYRARGDRRHITMRDPERGQGSVSSLSSIDLACAALLTTLSGDPNTVHLGARLPMPDSVVRQLGEKIPGLADAWRATPEEWAQARNTTAQTRGSQQGREPLREDVEG</sequence>
<evidence type="ECO:0000313" key="2">
    <source>
        <dbReference type="EMBL" id="QQM42815.1"/>
    </source>
</evidence>
<name>A0A7T7KY11_9ACTN</name>
<reference evidence="2 3" key="1">
    <citation type="submission" date="2020-12" db="EMBL/GenBank/DDBJ databases">
        <title>A novel species.</title>
        <authorList>
            <person name="Li K."/>
        </authorList>
    </citation>
    <scope>NUCLEOTIDE SEQUENCE [LARGE SCALE GENOMIC DNA]</scope>
    <source>
        <strain evidence="2 3">ZYC-3</strain>
    </source>
</reference>
<evidence type="ECO:0000313" key="3">
    <source>
        <dbReference type="Proteomes" id="UP000595636"/>
    </source>
</evidence>
<keyword evidence="3" id="KW-1185">Reference proteome</keyword>
<dbReference type="KEGG" id="slf:JEQ17_27595"/>
<feature type="compositionally biased region" description="Polar residues" evidence="1">
    <location>
        <begin position="239"/>
        <end position="252"/>
    </location>
</feature>
<accession>A0A7T7KY11</accession>
<dbReference type="RefSeq" id="WP_200397713.1">
    <property type="nucleotide sequence ID" value="NZ_CP066831.1"/>
</dbReference>